<dbReference type="OrthoDB" id="19619at2759"/>
<evidence type="ECO:0000256" key="3">
    <source>
        <dbReference type="ARBA" id="ARBA00022980"/>
    </source>
</evidence>
<dbReference type="GO" id="GO:1990904">
    <property type="term" value="C:ribonucleoprotein complex"/>
    <property type="evidence" value="ECO:0007669"/>
    <property type="project" value="UniProtKB-KW"/>
</dbReference>
<dbReference type="Proteomes" id="UP000770661">
    <property type="component" value="Unassembled WGS sequence"/>
</dbReference>
<dbReference type="InterPro" id="IPR051975">
    <property type="entry name" value="mtLSU_mL45"/>
</dbReference>
<evidence type="ECO:0000256" key="6">
    <source>
        <dbReference type="ARBA" id="ARBA00038073"/>
    </source>
</evidence>
<dbReference type="InterPro" id="IPR032710">
    <property type="entry name" value="NTF2-like_dom_sf"/>
</dbReference>
<keyword evidence="5" id="KW-0687">Ribonucleoprotein</keyword>
<gene>
    <name evidence="11" type="primary">mRpL45_0</name>
    <name evidence="11" type="ORF">GWK47_006181</name>
</gene>
<dbReference type="Pfam" id="PF04280">
    <property type="entry name" value="Tim44"/>
    <property type="match status" value="1"/>
</dbReference>
<keyword evidence="3 11" id="KW-0689">Ribosomal protein</keyword>
<dbReference type="EMBL" id="JACEEZ010010392">
    <property type="protein sequence ID" value="KAG0721859.1"/>
    <property type="molecule type" value="Genomic_DNA"/>
</dbReference>
<evidence type="ECO:0000256" key="2">
    <source>
        <dbReference type="ARBA" id="ARBA00022946"/>
    </source>
</evidence>
<feature type="domain" description="Tim44-like" evidence="10">
    <location>
        <begin position="271"/>
        <end position="389"/>
    </location>
</feature>
<comment type="similarity">
    <text evidence="6">Belongs to the mitochondrion-specific ribosomal protein mL45 family.</text>
</comment>
<accession>A0A8J4YCS9</accession>
<dbReference type="AlphaFoldDB" id="A0A8J4YCS9"/>
<dbReference type="PANTHER" id="PTHR28554">
    <property type="entry name" value="39S RIBOSOMAL PROTEIN L45, MITOCHONDRIAL"/>
    <property type="match status" value="1"/>
</dbReference>
<protein>
    <recommendedName>
        <fullName evidence="7">Large ribosomal subunit protein mL45</fullName>
    </recommendedName>
    <alternativeName>
        <fullName evidence="8">39S ribosomal protein L45, mitochondrial</fullName>
    </alternativeName>
</protein>
<evidence type="ECO:0000256" key="1">
    <source>
        <dbReference type="ARBA" id="ARBA00004173"/>
    </source>
</evidence>
<comment type="caution">
    <text evidence="11">The sequence shown here is derived from an EMBL/GenBank/DDBJ whole genome shotgun (WGS) entry which is preliminary data.</text>
</comment>
<evidence type="ECO:0000313" key="12">
    <source>
        <dbReference type="Proteomes" id="UP000770661"/>
    </source>
</evidence>
<evidence type="ECO:0000313" key="11">
    <source>
        <dbReference type="EMBL" id="KAG0721859.1"/>
    </source>
</evidence>
<evidence type="ECO:0000256" key="4">
    <source>
        <dbReference type="ARBA" id="ARBA00023128"/>
    </source>
</evidence>
<dbReference type="InterPro" id="IPR007379">
    <property type="entry name" value="Tim44-like_dom"/>
</dbReference>
<dbReference type="PANTHER" id="PTHR28554:SF1">
    <property type="entry name" value="LARGE RIBOSOMAL SUBUNIT PROTEIN ML45"/>
    <property type="match status" value="1"/>
</dbReference>
<evidence type="ECO:0000256" key="5">
    <source>
        <dbReference type="ARBA" id="ARBA00023274"/>
    </source>
</evidence>
<sequence length="427" mass="48147">MKFTKIRGGLTAPPERPARGFPRYARSASLRSDDEPTLNRFYSQHDTILHQQFGGDALQSVSRYMISRQEEHDYLKDPAAPALLLPPPHPAAAPPARTCYMYRDPNYKYHRPNFQFKRKNYVAKFKRDRRLKFIKVDLPDPNDKIDTDAMTPEELRAKVSVGCSASQLLGCPTTRLGSQNTPQGLHTTQHSSLTSQQEASTSHADNHHYNLIMKEKGVRPVRPWQEVPLSISATTGTFEAYVPPEGDGKVSALSTAGAKQSIQRVEKKGKSMMAVRKIRQFDDEFDPKVFAEEAQEIYVATHKALAEGDEDTLHQCVTERAFPLVTHETKHKTIRWQFLGSLEAPRVVHARTTDVITKENIFAQITVRFHTKQVVDFITKIWDITFEASHMSVPSNTVFQGTLNHSHTKVKTSIVLYIVTSVLAGVG</sequence>
<name>A0A8J4YCS9_CHIOP</name>
<evidence type="ECO:0000256" key="9">
    <source>
        <dbReference type="SAM" id="MobiDB-lite"/>
    </source>
</evidence>
<feature type="compositionally biased region" description="Polar residues" evidence="9">
    <location>
        <begin position="175"/>
        <end position="203"/>
    </location>
</feature>
<reference evidence="11" key="1">
    <citation type="submission" date="2020-07" db="EMBL/GenBank/DDBJ databases">
        <title>The High-quality genome of the commercially important snow crab, Chionoecetes opilio.</title>
        <authorList>
            <person name="Jeong J.-H."/>
            <person name="Ryu S."/>
        </authorList>
    </citation>
    <scope>NUCLEOTIDE SEQUENCE</scope>
    <source>
        <strain evidence="11">MADBK_172401_WGS</strain>
        <tissue evidence="11">Digestive gland</tissue>
    </source>
</reference>
<dbReference type="GO" id="GO:0005739">
    <property type="term" value="C:mitochondrion"/>
    <property type="evidence" value="ECO:0007669"/>
    <property type="project" value="UniProtKB-SubCell"/>
</dbReference>
<evidence type="ECO:0000256" key="8">
    <source>
        <dbReference type="ARBA" id="ARBA00043031"/>
    </source>
</evidence>
<organism evidence="11 12">
    <name type="scientific">Chionoecetes opilio</name>
    <name type="common">Atlantic snow crab</name>
    <name type="synonym">Cancer opilio</name>
    <dbReference type="NCBI Taxonomy" id="41210"/>
    <lineage>
        <taxon>Eukaryota</taxon>
        <taxon>Metazoa</taxon>
        <taxon>Ecdysozoa</taxon>
        <taxon>Arthropoda</taxon>
        <taxon>Crustacea</taxon>
        <taxon>Multicrustacea</taxon>
        <taxon>Malacostraca</taxon>
        <taxon>Eumalacostraca</taxon>
        <taxon>Eucarida</taxon>
        <taxon>Decapoda</taxon>
        <taxon>Pleocyemata</taxon>
        <taxon>Brachyura</taxon>
        <taxon>Eubrachyura</taxon>
        <taxon>Majoidea</taxon>
        <taxon>Majidae</taxon>
        <taxon>Chionoecetes</taxon>
    </lineage>
</organism>
<dbReference type="GO" id="GO:0005840">
    <property type="term" value="C:ribosome"/>
    <property type="evidence" value="ECO:0007669"/>
    <property type="project" value="UniProtKB-KW"/>
</dbReference>
<proteinExistence type="inferred from homology"/>
<keyword evidence="4" id="KW-0496">Mitochondrion</keyword>
<dbReference type="Gene3D" id="3.10.450.240">
    <property type="match status" value="1"/>
</dbReference>
<feature type="region of interest" description="Disordered" evidence="9">
    <location>
        <begin position="1"/>
        <end position="36"/>
    </location>
</feature>
<feature type="region of interest" description="Disordered" evidence="9">
    <location>
        <begin position="174"/>
        <end position="205"/>
    </location>
</feature>
<evidence type="ECO:0000256" key="7">
    <source>
        <dbReference type="ARBA" id="ARBA00039448"/>
    </source>
</evidence>
<evidence type="ECO:0000259" key="10">
    <source>
        <dbReference type="SMART" id="SM00978"/>
    </source>
</evidence>
<dbReference type="SUPFAM" id="SSF54427">
    <property type="entry name" value="NTF2-like"/>
    <property type="match status" value="1"/>
</dbReference>
<comment type="subcellular location">
    <subcellularLocation>
        <location evidence="1">Mitochondrion</location>
    </subcellularLocation>
</comment>
<keyword evidence="12" id="KW-1185">Reference proteome</keyword>
<dbReference type="SMART" id="SM00978">
    <property type="entry name" value="Tim44"/>
    <property type="match status" value="1"/>
</dbReference>
<keyword evidence="2" id="KW-0809">Transit peptide</keyword>